<dbReference type="RefSeq" id="WP_210089218.1">
    <property type="nucleotide sequence ID" value="NZ_JAGGKG010000009.1"/>
</dbReference>
<keyword evidence="10" id="KW-1185">Reference proteome</keyword>
<dbReference type="SUPFAM" id="SSF103473">
    <property type="entry name" value="MFS general substrate transporter"/>
    <property type="match status" value="1"/>
</dbReference>
<feature type="transmembrane region" description="Helical" evidence="7">
    <location>
        <begin position="289"/>
        <end position="311"/>
    </location>
</feature>
<feature type="domain" description="Major facilitator superfamily (MFS) profile" evidence="8">
    <location>
        <begin position="3"/>
        <end position="373"/>
    </location>
</feature>
<reference evidence="9 10" key="1">
    <citation type="submission" date="2021-03" db="EMBL/GenBank/DDBJ databases">
        <title>Genomic Encyclopedia of Type Strains, Phase IV (KMG-IV): sequencing the most valuable type-strain genomes for metagenomic binning, comparative biology and taxonomic classification.</title>
        <authorList>
            <person name="Goeker M."/>
        </authorList>
    </citation>
    <scope>NUCLEOTIDE SEQUENCE [LARGE SCALE GENOMIC DNA]</scope>
    <source>
        <strain evidence="9 10">DSM 14349</strain>
    </source>
</reference>
<dbReference type="InterPro" id="IPR036259">
    <property type="entry name" value="MFS_trans_sf"/>
</dbReference>
<evidence type="ECO:0000256" key="7">
    <source>
        <dbReference type="SAM" id="Phobius"/>
    </source>
</evidence>
<dbReference type="EMBL" id="JAGGKG010000009">
    <property type="protein sequence ID" value="MBP1905591.1"/>
    <property type="molecule type" value="Genomic_DNA"/>
</dbReference>
<evidence type="ECO:0000256" key="1">
    <source>
        <dbReference type="ARBA" id="ARBA00004651"/>
    </source>
</evidence>
<name>A0ABS4FSN5_9BACL</name>
<feature type="transmembrane region" description="Helical" evidence="7">
    <location>
        <begin position="128"/>
        <end position="152"/>
    </location>
</feature>
<accession>A0ABS4FSN5</accession>
<feature type="transmembrane region" description="Helical" evidence="7">
    <location>
        <begin position="323"/>
        <end position="345"/>
    </location>
</feature>
<feature type="transmembrane region" description="Helical" evidence="7">
    <location>
        <begin position="158"/>
        <end position="178"/>
    </location>
</feature>
<comment type="subcellular location">
    <subcellularLocation>
        <location evidence="1">Cell membrane</location>
        <topology evidence="1">Multi-pass membrane protein</topology>
    </subcellularLocation>
</comment>
<feature type="transmembrane region" description="Helical" evidence="7">
    <location>
        <begin position="30"/>
        <end position="48"/>
    </location>
</feature>
<feature type="transmembrane region" description="Helical" evidence="7">
    <location>
        <begin position="238"/>
        <end position="257"/>
    </location>
</feature>
<organism evidence="9 10">
    <name type="scientific">Paenibacillus turicensis</name>
    <dbReference type="NCBI Taxonomy" id="160487"/>
    <lineage>
        <taxon>Bacteria</taxon>
        <taxon>Bacillati</taxon>
        <taxon>Bacillota</taxon>
        <taxon>Bacilli</taxon>
        <taxon>Bacillales</taxon>
        <taxon>Paenibacillaceae</taxon>
        <taxon>Paenibacillus</taxon>
    </lineage>
</organism>
<keyword evidence="5 7" id="KW-1133">Transmembrane helix</keyword>
<evidence type="ECO:0000256" key="2">
    <source>
        <dbReference type="ARBA" id="ARBA00022448"/>
    </source>
</evidence>
<evidence type="ECO:0000256" key="5">
    <source>
        <dbReference type="ARBA" id="ARBA00022989"/>
    </source>
</evidence>
<proteinExistence type="predicted"/>
<feature type="transmembrane region" description="Helical" evidence="7">
    <location>
        <begin position="264"/>
        <end position="283"/>
    </location>
</feature>
<keyword evidence="3" id="KW-1003">Cell membrane</keyword>
<evidence type="ECO:0000256" key="3">
    <source>
        <dbReference type="ARBA" id="ARBA00022475"/>
    </source>
</evidence>
<evidence type="ECO:0000256" key="6">
    <source>
        <dbReference type="ARBA" id="ARBA00023136"/>
    </source>
</evidence>
<dbReference type="PANTHER" id="PTHR43414:SF6">
    <property type="entry name" value="MULTIDRUG RESISTANCE PROTEIN MDTG"/>
    <property type="match status" value="1"/>
</dbReference>
<feature type="transmembrane region" description="Helical" evidence="7">
    <location>
        <begin position="206"/>
        <end position="226"/>
    </location>
</feature>
<evidence type="ECO:0000256" key="4">
    <source>
        <dbReference type="ARBA" id="ARBA00022692"/>
    </source>
</evidence>
<sequence>MKMAFWLYFFMFLAFFDLHAAYPILTPYALSLGAAPAFIGWMMGIYALTHLPGNLIAGQGVDRHGSKGYMVFSLITAGIILLLQSAVTAPWELLVLRSISGFVLAFLSPACLAMLTSLSSHAAQQGKLLAGHGVVHTLASVLSPAAGALLAAKMGFTLTFQFLGWLLIATGIIAIFTIKENRALLQPTTNQKKSVPLQLKIIPFRYYVLPLAVSCAQGILFFELPLQAGGTAHIMHTGIYFSIISLGSLLTLSLLFLNHFSPFYRVQFGILGIALAFFALAAIPEIPMLVTLFMLGMAKGIVFPAMASLFIELSGGKRLGTVFSYQSIAMSIGAFIGPILAGVIHGSSSPYFVSFFILMICLITIYPANNLTTVGSHTRV</sequence>
<keyword evidence="4 7" id="KW-0812">Transmembrane</keyword>
<keyword evidence="2" id="KW-0813">Transport</keyword>
<evidence type="ECO:0000259" key="8">
    <source>
        <dbReference type="PROSITE" id="PS50850"/>
    </source>
</evidence>
<evidence type="ECO:0000313" key="10">
    <source>
        <dbReference type="Proteomes" id="UP001519272"/>
    </source>
</evidence>
<dbReference type="PANTHER" id="PTHR43414">
    <property type="entry name" value="MULTIDRUG RESISTANCE PROTEIN MDTG"/>
    <property type="match status" value="1"/>
</dbReference>
<feature type="transmembrane region" description="Helical" evidence="7">
    <location>
        <begin position="351"/>
        <end position="369"/>
    </location>
</feature>
<protein>
    <submittedName>
        <fullName evidence="9">MFS family permease</fullName>
    </submittedName>
</protein>
<comment type="caution">
    <text evidence="9">The sequence shown here is derived from an EMBL/GenBank/DDBJ whole genome shotgun (WGS) entry which is preliminary data.</text>
</comment>
<keyword evidence="6 7" id="KW-0472">Membrane</keyword>
<dbReference type="InterPro" id="IPR020846">
    <property type="entry name" value="MFS_dom"/>
</dbReference>
<dbReference type="Proteomes" id="UP001519272">
    <property type="component" value="Unassembled WGS sequence"/>
</dbReference>
<feature type="transmembrane region" description="Helical" evidence="7">
    <location>
        <begin position="93"/>
        <end position="116"/>
    </location>
</feature>
<feature type="transmembrane region" description="Helical" evidence="7">
    <location>
        <begin position="69"/>
        <end position="87"/>
    </location>
</feature>
<dbReference type="InterPro" id="IPR011701">
    <property type="entry name" value="MFS"/>
</dbReference>
<gene>
    <name evidence="9" type="ORF">J2Z32_002221</name>
</gene>
<dbReference type="PROSITE" id="PS50850">
    <property type="entry name" value="MFS"/>
    <property type="match status" value="1"/>
</dbReference>
<evidence type="ECO:0000313" key="9">
    <source>
        <dbReference type="EMBL" id="MBP1905591.1"/>
    </source>
</evidence>
<dbReference type="Gene3D" id="1.20.1250.20">
    <property type="entry name" value="MFS general substrate transporter like domains"/>
    <property type="match status" value="1"/>
</dbReference>
<dbReference type="Pfam" id="PF07690">
    <property type="entry name" value="MFS_1"/>
    <property type="match status" value="1"/>
</dbReference>